<gene>
    <name evidence="2" type="ORF">DWV41_14755</name>
</gene>
<accession>A0A413DWB1</accession>
<evidence type="ECO:0000313" key="2">
    <source>
        <dbReference type="EMBL" id="RGW94266.1"/>
    </source>
</evidence>
<keyword evidence="1" id="KW-1133">Transmembrane helix</keyword>
<dbReference type="AlphaFoldDB" id="A0A413DWB1"/>
<keyword evidence="1" id="KW-0812">Transmembrane</keyword>
<evidence type="ECO:0000313" key="3">
    <source>
        <dbReference type="Proteomes" id="UP000284777"/>
    </source>
</evidence>
<keyword evidence="1" id="KW-0472">Membrane</keyword>
<sequence length="65" mass="7358">MSDDVIHNQPVMSIQSVSSPLQGGVRFLRYLIPAPLSACLAVRLLALLRERYRLALFHVIDKRIV</sequence>
<protein>
    <submittedName>
        <fullName evidence="2">Uncharacterized protein</fullName>
    </submittedName>
</protein>
<feature type="transmembrane region" description="Helical" evidence="1">
    <location>
        <begin position="27"/>
        <end position="48"/>
    </location>
</feature>
<organism evidence="2 3">
    <name type="scientific">Bacteroides stercoris</name>
    <dbReference type="NCBI Taxonomy" id="46506"/>
    <lineage>
        <taxon>Bacteria</taxon>
        <taxon>Pseudomonadati</taxon>
        <taxon>Bacteroidota</taxon>
        <taxon>Bacteroidia</taxon>
        <taxon>Bacteroidales</taxon>
        <taxon>Bacteroidaceae</taxon>
        <taxon>Bacteroides</taxon>
    </lineage>
</organism>
<dbReference type="EMBL" id="QSBD01000030">
    <property type="protein sequence ID" value="RGW94266.1"/>
    <property type="molecule type" value="Genomic_DNA"/>
</dbReference>
<proteinExistence type="predicted"/>
<name>A0A413DWB1_BACSE</name>
<dbReference type="Proteomes" id="UP000284777">
    <property type="component" value="Unassembled WGS sequence"/>
</dbReference>
<evidence type="ECO:0000256" key="1">
    <source>
        <dbReference type="SAM" id="Phobius"/>
    </source>
</evidence>
<comment type="caution">
    <text evidence="2">The sequence shown here is derived from an EMBL/GenBank/DDBJ whole genome shotgun (WGS) entry which is preliminary data.</text>
</comment>
<reference evidence="2 3" key="1">
    <citation type="submission" date="2018-08" db="EMBL/GenBank/DDBJ databases">
        <title>A genome reference for cultivated species of the human gut microbiota.</title>
        <authorList>
            <person name="Zou Y."/>
            <person name="Xue W."/>
            <person name="Luo G."/>
        </authorList>
    </citation>
    <scope>NUCLEOTIDE SEQUENCE [LARGE SCALE GENOMIC DNA]</scope>
    <source>
        <strain evidence="2 3">AF05-4</strain>
    </source>
</reference>